<organism evidence="2 3">
    <name type="scientific">Forsythia ovata</name>
    <dbReference type="NCBI Taxonomy" id="205694"/>
    <lineage>
        <taxon>Eukaryota</taxon>
        <taxon>Viridiplantae</taxon>
        <taxon>Streptophyta</taxon>
        <taxon>Embryophyta</taxon>
        <taxon>Tracheophyta</taxon>
        <taxon>Spermatophyta</taxon>
        <taxon>Magnoliopsida</taxon>
        <taxon>eudicotyledons</taxon>
        <taxon>Gunneridae</taxon>
        <taxon>Pentapetalae</taxon>
        <taxon>asterids</taxon>
        <taxon>lamiids</taxon>
        <taxon>Lamiales</taxon>
        <taxon>Oleaceae</taxon>
        <taxon>Forsythieae</taxon>
        <taxon>Forsythia</taxon>
    </lineage>
</organism>
<gene>
    <name evidence="2" type="ORF">Fot_32309</name>
</gene>
<sequence length="175" mass="19231">MHVTASNDLHVYVMKLSERLDKVEEELKGSLILLAIYNTFHGEWQAEDKGTEVPFTARSNRGERATAGEEQPGSAFSPQRPAEQWVGRGTTTMGWVAEQLPAEENGWVAELMAAGGQRWVAFQTGLLAGTSRRAAKGSRLLFCEGQSRRRLRSGRLATMVAEMGCRTAGDYGGRN</sequence>
<reference evidence="3" key="1">
    <citation type="submission" date="2024-07" db="EMBL/GenBank/DDBJ databases">
        <title>Two chromosome-level genome assemblies of Korean endemic species Abeliophyllum distichum and Forsythia ovata (Oleaceae).</title>
        <authorList>
            <person name="Jang H."/>
        </authorList>
    </citation>
    <scope>NUCLEOTIDE SEQUENCE [LARGE SCALE GENOMIC DNA]</scope>
</reference>
<keyword evidence="3" id="KW-1185">Reference proteome</keyword>
<protein>
    <submittedName>
        <fullName evidence="2">Uncharacterized protein</fullName>
    </submittedName>
</protein>
<proteinExistence type="predicted"/>
<evidence type="ECO:0000313" key="3">
    <source>
        <dbReference type="Proteomes" id="UP001604277"/>
    </source>
</evidence>
<accession>A0ABD1T7E5</accession>
<dbReference type="EMBL" id="JBFOLJ010000009">
    <property type="protein sequence ID" value="KAL2508662.1"/>
    <property type="molecule type" value="Genomic_DNA"/>
</dbReference>
<dbReference type="Proteomes" id="UP001604277">
    <property type="component" value="Unassembled WGS sequence"/>
</dbReference>
<dbReference type="AlphaFoldDB" id="A0ABD1T7E5"/>
<evidence type="ECO:0000313" key="2">
    <source>
        <dbReference type="EMBL" id="KAL2508662.1"/>
    </source>
</evidence>
<name>A0ABD1T7E5_9LAMI</name>
<feature type="region of interest" description="Disordered" evidence="1">
    <location>
        <begin position="62"/>
        <end position="82"/>
    </location>
</feature>
<comment type="caution">
    <text evidence="2">The sequence shown here is derived from an EMBL/GenBank/DDBJ whole genome shotgun (WGS) entry which is preliminary data.</text>
</comment>
<evidence type="ECO:0000256" key="1">
    <source>
        <dbReference type="SAM" id="MobiDB-lite"/>
    </source>
</evidence>